<proteinExistence type="predicted"/>
<gene>
    <name evidence="3" type="ORF">HAHE_38180</name>
</gene>
<dbReference type="Gene3D" id="2.60.120.560">
    <property type="entry name" value="Exo-inulinase, domain 1"/>
    <property type="match status" value="1"/>
</dbReference>
<dbReference type="Pfam" id="PF06439">
    <property type="entry name" value="3keto-disac_hyd"/>
    <property type="match status" value="1"/>
</dbReference>
<feature type="signal peptide" evidence="1">
    <location>
        <begin position="1"/>
        <end position="17"/>
    </location>
</feature>
<feature type="domain" description="3-keto-alpha-glucoside-1,2-lyase/3-keto-2-hydroxy-glucal hydratase" evidence="2">
    <location>
        <begin position="19"/>
        <end position="187"/>
    </location>
</feature>
<sequence>MKSFAALLVLASGLANAEPVPLFDGKSLDGWKIQGADYWKVVDGVVTGQSDEKKKNSILWTKKDFTDFALDLEFRFSGHIDSGVFLRHMNEQIQIGISGSLKRDMTASPYIGSKRGYPVEAEGVKELLKEGEWNSMRIVAKGNHYAVTLNGKEVMNYDSDTARDKGPIGLQVHPGVEMKVEFRGLTLEELAE</sequence>
<feature type="chain" id="PRO_5047119405" evidence="1">
    <location>
        <begin position="18"/>
        <end position="192"/>
    </location>
</feature>
<evidence type="ECO:0000256" key="1">
    <source>
        <dbReference type="SAM" id="SignalP"/>
    </source>
</evidence>
<evidence type="ECO:0000259" key="2">
    <source>
        <dbReference type="Pfam" id="PF06439"/>
    </source>
</evidence>
<keyword evidence="4" id="KW-1185">Reference proteome</keyword>
<protein>
    <submittedName>
        <fullName evidence="3">Glycosylhydrolase</fullName>
    </submittedName>
</protein>
<dbReference type="RefSeq" id="WP_338686730.1">
    <property type="nucleotide sequence ID" value="NZ_AP024702.1"/>
</dbReference>
<evidence type="ECO:0000313" key="4">
    <source>
        <dbReference type="Proteomes" id="UP001374893"/>
    </source>
</evidence>
<dbReference type="EMBL" id="AP024702">
    <property type="protein sequence ID" value="BCX49910.1"/>
    <property type="molecule type" value="Genomic_DNA"/>
</dbReference>
<organism evidence="3 4">
    <name type="scientific">Haloferula helveola</name>
    <dbReference type="NCBI Taxonomy" id="490095"/>
    <lineage>
        <taxon>Bacteria</taxon>
        <taxon>Pseudomonadati</taxon>
        <taxon>Verrucomicrobiota</taxon>
        <taxon>Verrucomicrobiia</taxon>
        <taxon>Verrucomicrobiales</taxon>
        <taxon>Verrucomicrobiaceae</taxon>
        <taxon>Haloferula</taxon>
    </lineage>
</organism>
<dbReference type="InterPro" id="IPR010496">
    <property type="entry name" value="AL/BT2_dom"/>
</dbReference>
<evidence type="ECO:0000313" key="3">
    <source>
        <dbReference type="EMBL" id="BCX49910.1"/>
    </source>
</evidence>
<name>A0ABM7RIT0_9BACT</name>
<dbReference type="Proteomes" id="UP001374893">
    <property type="component" value="Chromosome"/>
</dbReference>
<keyword evidence="1" id="KW-0732">Signal</keyword>
<accession>A0ABM7RIT0</accession>
<reference evidence="3 4" key="1">
    <citation type="submission" date="2021-06" db="EMBL/GenBank/DDBJ databases">
        <title>Complete genome of Haloferula helveola possessing various polysaccharide degrading enzymes.</title>
        <authorList>
            <person name="Takami H."/>
            <person name="Huang C."/>
            <person name="Hamasaki K."/>
        </authorList>
    </citation>
    <scope>NUCLEOTIDE SEQUENCE [LARGE SCALE GENOMIC DNA]</scope>
    <source>
        <strain evidence="3 4">CN-1</strain>
    </source>
</reference>